<organism evidence="1 2">
    <name type="scientific">Metamycoplasma auris 15026</name>
    <dbReference type="NCBI Taxonomy" id="1188233"/>
    <lineage>
        <taxon>Bacteria</taxon>
        <taxon>Bacillati</taxon>
        <taxon>Mycoplasmatota</taxon>
        <taxon>Mycoplasmoidales</taxon>
        <taxon>Metamycoplasmataceae</taxon>
        <taxon>Metamycoplasma</taxon>
    </lineage>
</organism>
<dbReference type="eggNOG" id="ENOG5032HYR">
    <property type="taxonomic scope" value="Bacteria"/>
</dbReference>
<gene>
    <name evidence="1" type="ORF">MAU_2830</name>
</gene>
<protein>
    <recommendedName>
        <fullName evidence="3">ICEF Integrative Conjugal Element-II</fullName>
    </recommendedName>
</protein>
<evidence type="ECO:0000313" key="2">
    <source>
        <dbReference type="Proteomes" id="UP000013131"/>
    </source>
</evidence>
<evidence type="ECO:0000313" key="1">
    <source>
        <dbReference type="EMBL" id="ENY68798.1"/>
    </source>
</evidence>
<dbReference type="OrthoDB" id="397459at2"/>
<reference evidence="1 2" key="1">
    <citation type="journal article" date="2013" name="Genome Announc.">
        <title>Draft Genome Sequences of Mycoplasma auris and Mycoplasma yeatsii, Two Species of the Ear Canal of Caprinae.</title>
        <authorList>
            <person name="Dordet-Frisoni E."/>
            <person name="Baranowski E."/>
            <person name="Barre A."/>
            <person name="Blanchard A."/>
            <person name="Breton M."/>
            <person name="Couture C."/>
            <person name="Dupuy V."/>
            <person name="Gaurivaud P."/>
            <person name="Jacob D."/>
            <person name="Lemaitre C."/>
            <person name="Manso-Silvan L."/>
            <person name="Nikolski M."/>
            <person name="Nouvel L.X."/>
            <person name="Poumarat F."/>
            <person name="Sirand-Pugnet P."/>
            <person name="Thebault P."/>
            <person name="Theil S."/>
            <person name="Thiaucourt F."/>
            <person name="Citti C."/>
            <person name="Tardy F."/>
        </authorList>
    </citation>
    <scope>NUCLEOTIDE SEQUENCE [LARGE SCALE GENOMIC DNA]</scope>
    <source>
        <strain evidence="1 2">15026</strain>
    </source>
</reference>
<dbReference type="PATRIC" id="fig|1188233.3.peg.272"/>
<dbReference type="RefSeq" id="WP_004424247.1">
    <property type="nucleotide sequence ID" value="NZ_AORI01000009.1"/>
</dbReference>
<proteinExistence type="predicted"/>
<dbReference type="Proteomes" id="UP000013131">
    <property type="component" value="Unassembled WGS sequence"/>
</dbReference>
<dbReference type="NCBIfam" id="NF045893">
    <property type="entry name" value="ICE_Mbov_0398"/>
    <property type="match status" value="1"/>
</dbReference>
<keyword evidence="2" id="KW-1185">Reference proteome</keyword>
<accession>N9VAU5</accession>
<sequence length="199" mass="23609">MAKKFDPLRVTFRLYEKEDIARFEKFRRTNEIENRSVSEAIATIFREYLYNKEKEIVFKDALDDIYYAMRKVLYSSLAPFQANLTREILKNRAELMLINKKLDVLLNSSESLDKKVLANLNVELLTEASYFEKMRTILDIKHDETLNKINEKIKAIKDAEEKFDNYRMHNGELDSKIVSERIEGIDSLIKKDKKEKKNE</sequence>
<comment type="caution">
    <text evidence="1">The sequence shown here is derived from an EMBL/GenBank/DDBJ whole genome shotgun (WGS) entry which is preliminary data.</text>
</comment>
<dbReference type="EMBL" id="AORI01000009">
    <property type="protein sequence ID" value="ENY68798.1"/>
    <property type="molecule type" value="Genomic_DNA"/>
</dbReference>
<name>N9VAU5_9BACT</name>
<dbReference type="STRING" id="1188233.MAU_2830"/>
<evidence type="ECO:0008006" key="3">
    <source>
        <dbReference type="Google" id="ProtNLM"/>
    </source>
</evidence>
<dbReference type="AlphaFoldDB" id="N9VAU5"/>